<dbReference type="EMBL" id="HBGO01027181">
    <property type="protein sequence ID" value="CAD9350738.1"/>
    <property type="molecule type" value="Transcribed_RNA"/>
</dbReference>
<dbReference type="Pfam" id="PF01753">
    <property type="entry name" value="zf-MYND"/>
    <property type="match status" value="1"/>
</dbReference>
<evidence type="ECO:0000259" key="6">
    <source>
        <dbReference type="PROSITE" id="PS50865"/>
    </source>
</evidence>
<gene>
    <name evidence="7" type="ORF">OSIN01602_LOCUS15631</name>
</gene>
<protein>
    <recommendedName>
        <fullName evidence="6">MYND-type domain-containing protein</fullName>
    </recommendedName>
</protein>
<keyword evidence="1" id="KW-0479">Metal-binding</keyword>
<dbReference type="GO" id="GO:0008270">
    <property type="term" value="F:zinc ion binding"/>
    <property type="evidence" value="ECO:0007669"/>
    <property type="project" value="UniProtKB-KW"/>
</dbReference>
<keyword evidence="2 4" id="KW-0863">Zinc-finger</keyword>
<organism evidence="7">
    <name type="scientific">Trieres chinensis</name>
    <name type="common">Marine centric diatom</name>
    <name type="synonym">Odontella sinensis</name>
    <dbReference type="NCBI Taxonomy" id="1514140"/>
    <lineage>
        <taxon>Eukaryota</taxon>
        <taxon>Sar</taxon>
        <taxon>Stramenopiles</taxon>
        <taxon>Ochrophyta</taxon>
        <taxon>Bacillariophyta</taxon>
        <taxon>Mediophyceae</taxon>
        <taxon>Biddulphiophycidae</taxon>
        <taxon>Eupodiscales</taxon>
        <taxon>Parodontellaceae</taxon>
        <taxon>Trieres</taxon>
    </lineage>
</organism>
<evidence type="ECO:0000256" key="4">
    <source>
        <dbReference type="PROSITE-ProRule" id="PRU00134"/>
    </source>
</evidence>
<keyword evidence="3" id="KW-0862">Zinc</keyword>
<evidence type="ECO:0000256" key="2">
    <source>
        <dbReference type="ARBA" id="ARBA00022771"/>
    </source>
</evidence>
<feature type="compositionally biased region" description="Acidic residues" evidence="5">
    <location>
        <begin position="112"/>
        <end position="144"/>
    </location>
</feature>
<evidence type="ECO:0000256" key="5">
    <source>
        <dbReference type="SAM" id="MobiDB-lite"/>
    </source>
</evidence>
<evidence type="ECO:0000256" key="1">
    <source>
        <dbReference type="ARBA" id="ARBA00022723"/>
    </source>
</evidence>
<feature type="compositionally biased region" description="Gly residues" evidence="5">
    <location>
        <begin position="94"/>
        <end position="104"/>
    </location>
</feature>
<dbReference type="PROSITE" id="PS50865">
    <property type="entry name" value="ZF_MYND_2"/>
    <property type="match status" value="1"/>
</dbReference>
<dbReference type="AlphaFoldDB" id="A0A7S2EQL2"/>
<dbReference type="Gene3D" id="6.10.140.2220">
    <property type="match status" value="1"/>
</dbReference>
<dbReference type="InterPro" id="IPR002893">
    <property type="entry name" value="Znf_MYND"/>
</dbReference>
<evidence type="ECO:0000313" key="7">
    <source>
        <dbReference type="EMBL" id="CAD9350738.1"/>
    </source>
</evidence>
<feature type="region of interest" description="Disordered" evidence="5">
    <location>
        <begin position="1"/>
        <end position="20"/>
    </location>
</feature>
<name>A0A7S2EQL2_TRICV</name>
<feature type="region of interest" description="Disordered" evidence="5">
    <location>
        <begin position="74"/>
        <end position="151"/>
    </location>
</feature>
<evidence type="ECO:0000256" key="3">
    <source>
        <dbReference type="ARBA" id="ARBA00022833"/>
    </source>
</evidence>
<proteinExistence type="predicted"/>
<sequence>MHNVSIMRLQSHDKMPPPTSTANIQFCPGCKLAMYCSKEHRKYLWQDGHRRVCGTPPFRVPGVDEELVCREVFGEEPESPGATTAMEFDDDNGGDFGPPNGGGGEMERVGDAADDDDDEAFEEAEDDDDSGDWESINSEEEFEPAEERTRTEIIHRYFDTKAYKVQDRQPPAFGAAPVGH</sequence>
<feature type="domain" description="MYND-type" evidence="6">
    <location>
        <begin position="27"/>
        <end position="53"/>
    </location>
</feature>
<accession>A0A7S2EQL2</accession>
<dbReference type="SUPFAM" id="SSF144232">
    <property type="entry name" value="HIT/MYND zinc finger-like"/>
    <property type="match status" value="1"/>
</dbReference>
<reference evidence="7" key="1">
    <citation type="submission" date="2021-01" db="EMBL/GenBank/DDBJ databases">
        <authorList>
            <person name="Corre E."/>
            <person name="Pelletier E."/>
            <person name="Niang G."/>
            <person name="Scheremetjew M."/>
            <person name="Finn R."/>
            <person name="Kale V."/>
            <person name="Holt S."/>
            <person name="Cochrane G."/>
            <person name="Meng A."/>
            <person name="Brown T."/>
            <person name="Cohen L."/>
        </authorList>
    </citation>
    <scope>NUCLEOTIDE SEQUENCE</scope>
    <source>
        <strain evidence="7">Grunow 1884</strain>
    </source>
</reference>